<dbReference type="SMART" id="SM00388">
    <property type="entry name" value="HisKA"/>
    <property type="match status" value="1"/>
</dbReference>
<feature type="domain" description="HPt" evidence="16">
    <location>
        <begin position="747"/>
        <end position="844"/>
    </location>
</feature>
<dbReference type="GO" id="GO:0005524">
    <property type="term" value="F:ATP binding"/>
    <property type="evidence" value="ECO:0007669"/>
    <property type="project" value="UniProtKB-KW"/>
</dbReference>
<dbReference type="Pfam" id="PF02518">
    <property type="entry name" value="HATPase_c"/>
    <property type="match status" value="1"/>
</dbReference>
<protein>
    <recommendedName>
        <fullName evidence="3">histidine kinase</fullName>
        <ecNumber evidence="3">2.7.13.3</ecNumber>
    </recommendedName>
</protein>
<dbReference type="Pfam" id="PF01627">
    <property type="entry name" value="Hpt"/>
    <property type="match status" value="1"/>
</dbReference>
<dbReference type="SUPFAM" id="SSF52172">
    <property type="entry name" value="CheY-like"/>
    <property type="match status" value="1"/>
</dbReference>
<dbReference type="SUPFAM" id="SSF55874">
    <property type="entry name" value="ATPase domain of HSP90 chaperone/DNA topoisomerase II/histidine kinase"/>
    <property type="match status" value="1"/>
</dbReference>
<feature type="modified residue" description="4-aspartylphosphate" evidence="13">
    <location>
        <position position="651"/>
    </location>
</feature>
<evidence type="ECO:0000256" key="9">
    <source>
        <dbReference type="ARBA" id="ARBA00022989"/>
    </source>
</evidence>
<dbReference type="SMART" id="SM00448">
    <property type="entry name" value="REC"/>
    <property type="match status" value="1"/>
</dbReference>
<evidence type="ECO:0000259" key="15">
    <source>
        <dbReference type="PROSITE" id="PS50110"/>
    </source>
</evidence>
<dbReference type="CDD" id="cd16922">
    <property type="entry name" value="HATPase_EvgS-ArcB-TorS-like"/>
    <property type="match status" value="1"/>
</dbReference>
<evidence type="ECO:0000256" key="3">
    <source>
        <dbReference type="ARBA" id="ARBA00012438"/>
    </source>
</evidence>
<evidence type="ECO:0000259" key="16">
    <source>
        <dbReference type="PROSITE" id="PS50894"/>
    </source>
</evidence>
<name>A0ABY4XK21_9BACT</name>
<keyword evidence="5 13" id="KW-0597">Phosphoprotein</keyword>
<evidence type="ECO:0000256" key="13">
    <source>
        <dbReference type="PROSITE-ProRule" id="PRU00169"/>
    </source>
</evidence>
<dbReference type="SUPFAM" id="SSF47384">
    <property type="entry name" value="Homodimeric domain of signal transducing histidine kinase"/>
    <property type="match status" value="1"/>
</dbReference>
<evidence type="ECO:0000256" key="5">
    <source>
        <dbReference type="ARBA" id="ARBA00022553"/>
    </source>
</evidence>
<keyword evidence="9" id="KW-1133">Transmembrane helix</keyword>
<dbReference type="PANTHER" id="PTHR45339">
    <property type="entry name" value="HYBRID SIGNAL TRANSDUCTION HISTIDINE KINASE J"/>
    <property type="match status" value="1"/>
</dbReference>
<keyword evidence="4" id="KW-1003">Cell membrane</keyword>
<reference evidence="17" key="1">
    <citation type="submission" date="2022-06" db="EMBL/GenBank/DDBJ databases">
        <title>Novel species in genus Dyadobacter.</title>
        <authorList>
            <person name="Ma C."/>
        </authorList>
    </citation>
    <scope>NUCLEOTIDE SEQUENCE</scope>
    <source>
        <strain evidence="17">CY22</strain>
    </source>
</reference>
<dbReference type="PROSITE" id="PS50109">
    <property type="entry name" value="HIS_KIN"/>
    <property type="match status" value="1"/>
</dbReference>
<dbReference type="EC" id="2.7.13.3" evidence="3"/>
<dbReference type="Gene3D" id="1.10.287.130">
    <property type="match status" value="1"/>
</dbReference>
<evidence type="ECO:0000256" key="12">
    <source>
        <dbReference type="PROSITE-ProRule" id="PRU00110"/>
    </source>
</evidence>
<dbReference type="SUPFAM" id="SSF47226">
    <property type="entry name" value="Histidine-containing phosphotransfer domain, HPT domain"/>
    <property type="match status" value="1"/>
</dbReference>
<evidence type="ECO:0000313" key="18">
    <source>
        <dbReference type="Proteomes" id="UP001055420"/>
    </source>
</evidence>
<proteinExistence type="predicted"/>
<dbReference type="Pfam" id="PF00512">
    <property type="entry name" value="HisKA"/>
    <property type="match status" value="1"/>
</dbReference>
<evidence type="ECO:0000259" key="14">
    <source>
        <dbReference type="PROSITE" id="PS50109"/>
    </source>
</evidence>
<dbReference type="InterPro" id="IPR036890">
    <property type="entry name" value="HATPase_C_sf"/>
</dbReference>
<dbReference type="InterPro" id="IPR001789">
    <property type="entry name" value="Sig_transdc_resp-reg_receiver"/>
</dbReference>
<evidence type="ECO:0000256" key="1">
    <source>
        <dbReference type="ARBA" id="ARBA00000085"/>
    </source>
</evidence>
<dbReference type="InterPro" id="IPR003661">
    <property type="entry name" value="HisK_dim/P_dom"/>
</dbReference>
<dbReference type="Proteomes" id="UP001055420">
    <property type="component" value="Chromosome"/>
</dbReference>
<evidence type="ECO:0000256" key="11">
    <source>
        <dbReference type="ARBA" id="ARBA00023136"/>
    </source>
</evidence>
<dbReference type="InterPro" id="IPR036641">
    <property type="entry name" value="HPT_dom_sf"/>
</dbReference>
<dbReference type="CDD" id="cd00082">
    <property type="entry name" value="HisKA"/>
    <property type="match status" value="1"/>
</dbReference>
<feature type="domain" description="Response regulatory" evidence="15">
    <location>
        <begin position="602"/>
        <end position="717"/>
    </location>
</feature>
<dbReference type="CDD" id="cd17546">
    <property type="entry name" value="REC_hyHK_CKI1_RcsC-like"/>
    <property type="match status" value="1"/>
</dbReference>
<evidence type="ECO:0000256" key="2">
    <source>
        <dbReference type="ARBA" id="ARBA00004651"/>
    </source>
</evidence>
<dbReference type="Gene3D" id="1.20.120.160">
    <property type="entry name" value="HPT domain"/>
    <property type="match status" value="1"/>
</dbReference>
<evidence type="ECO:0000256" key="8">
    <source>
        <dbReference type="ARBA" id="ARBA00022840"/>
    </source>
</evidence>
<sequence>MSVLRDLFFLKSVKGKVLLGFLLASLALGTSWIISKEAFEDMLIKLEVMSTPNDKLRLVNKVFKNIIQLNHLQNTRTLKGEEKNEQVLAQSKELIATLDSLSNMSLDDHLQIIRIDSMKSLLNEREKIYGKYVKVRSKLVNNKDLEEEVKSISGLITTKLKPDSTVVKTEKRTTTTTVYTELPDSLQQASEKKGFFNRVFGGSKKAKKNAPPPPAKVVQKQEVNVQVDTITVAQEDSTIEKVGEAVNAIEKSQKIRTTSFVDREQELATAGNSLVQQLLDVMQEVEAEVLKESNLEGSRSKNIVTGSINTLEYIMLGFFFLTAMLSYLIFTDITQSNAYRSQLEEAKEEAEYHSMAKQRFLSNMSHEIRTPLQSIIGYTEALKKDEKPKRQDLETLHSASEHLLHLVNEVLDYSRIISDRFTFEERTFAINPLLNEVVQMLRPTAVSKGLLLQFENGLSPKLYLNGDPFRLRQVLYNLLTNAIKFTESGEVVLRVTGFESDSDLEIEFQISDTGIGLSPEQVQRVFNQFEQADPSISRKYGGTGLGLSIVKALVEGMSGKIKVKSTLGKGTTFFVTTRMKKAETLEIAPEEADNRNYNVVGKVWLVDDDAFILKWCSSVLDRNGIPHTCFSSAEEVLSRPWDPQVKFVLTDMRMPGMNGAELCKRLRQSASGSTKFFVLTAQALPEERKGLLGMGFDGYLMKPFHSNELLELLEASSTKAEVPEKTVTENSATALDFTSLNEMTFGDESLLREILEQFVKDSRKDVSDLDSYIQNNDLDKAQELMHRLAGRTGQIGARELSAKLRQYEVALREDPSKISIAEMQQVVKNAAIVVEQVEERALAYSI</sequence>
<dbReference type="PROSITE" id="PS50110">
    <property type="entry name" value="RESPONSE_REGULATORY"/>
    <property type="match status" value="1"/>
</dbReference>
<evidence type="ECO:0000313" key="17">
    <source>
        <dbReference type="EMBL" id="USJ30393.1"/>
    </source>
</evidence>
<dbReference type="InterPro" id="IPR004358">
    <property type="entry name" value="Sig_transdc_His_kin-like_C"/>
</dbReference>
<keyword evidence="18" id="KW-1185">Reference proteome</keyword>
<dbReference type="InterPro" id="IPR036097">
    <property type="entry name" value="HisK_dim/P_sf"/>
</dbReference>
<evidence type="ECO:0000256" key="4">
    <source>
        <dbReference type="ARBA" id="ARBA00022475"/>
    </source>
</evidence>
<comment type="catalytic activity">
    <reaction evidence="1">
        <text>ATP + protein L-histidine = ADP + protein N-phospho-L-histidine.</text>
        <dbReference type="EC" id="2.7.13.3"/>
    </reaction>
</comment>
<keyword evidence="10" id="KW-0902">Two-component regulatory system</keyword>
<keyword evidence="8 17" id="KW-0067">ATP-binding</keyword>
<evidence type="ECO:0000256" key="10">
    <source>
        <dbReference type="ARBA" id="ARBA00023012"/>
    </source>
</evidence>
<dbReference type="InterPro" id="IPR011006">
    <property type="entry name" value="CheY-like_superfamily"/>
</dbReference>
<dbReference type="InterPro" id="IPR003594">
    <property type="entry name" value="HATPase_dom"/>
</dbReference>
<keyword evidence="7" id="KW-0547">Nucleotide-binding</keyword>
<dbReference type="PRINTS" id="PR00344">
    <property type="entry name" value="BCTRLSENSOR"/>
</dbReference>
<organism evidence="17 18">
    <name type="scientific">Dyadobacter chenhuakuii</name>
    <dbReference type="NCBI Taxonomy" id="2909339"/>
    <lineage>
        <taxon>Bacteria</taxon>
        <taxon>Pseudomonadati</taxon>
        <taxon>Bacteroidota</taxon>
        <taxon>Cytophagia</taxon>
        <taxon>Cytophagales</taxon>
        <taxon>Spirosomataceae</taxon>
        <taxon>Dyadobacter</taxon>
    </lineage>
</organism>
<dbReference type="RefSeq" id="WP_235166268.1">
    <property type="nucleotide sequence ID" value="NZ_CP098805.1"/>
</dbReference>
<dbReference type="EMBL" id="CP098805">
    <property type="protein sequence ID" value="USJ30393.1"/>
    <property type="molecule type" value="Genomic_DNA"/>
</dbReference>
<dbReference type="Gene3D" id="3.40.50.2300">
    <property type="match status" value="1"/>
</dbReference>
<dbReference type="Pfam" id="PF00072">
    <property type="entry name" value="Response_reg"/>
    <property type="match status" value="1"/>
</dbReference>
<comment type="subcellular location">
    <subcellularLocation>
        <location evidence="2">Cell membrane</location>
        <topology evidence="2">Multi-pass membrane protein</topology>
    </subcellularLocation>
</comment>
<feature type="modified residue" description="Phosphohistidine" evidence="12">
    <location>
        <position position="786"/>
    </location>
</feature>
<feature type="domain" description="Histidine kinase" evidence="14">
    <location>
        <begin position="363"/>
        <end position="581"/>
    </location>
</feature>
<keyword evidence="6" id="KW-0812">Transmembrane</keyword>
<dbReference type="SMART" id="SM00387">
    <property type="entry name" value="HATPase_c"/>
    <property type="match status" value="1"/>
</dbReference>
<evidence type="ECO:0000256" key="7">
    <source>
        <dbReference type="ARBA" id="ARBA00022741"/>
    </source>
</evidence>
<evidence type="ECO:0000256" key="6">
    <source>
        <dbReference type="ARBA" id="ARBA00022692"/>
    </source>
</evidence>
<dbReference type="InterPro" id="IPR008207">
    <property type="entry name" value="Sig_transdc_His_kin_Hpt_dom"/>
</dbReference>
<accession>A0ABY4XK21</accession>
<dbReference type="PROSITE" id="PS50894">
    <property type="entry name" value="HPT"/>
    <property type="match status" value="1"/>
</dbReference>
<gene>
    <name evidence="17" type="ORF">NFI80_21345</name>
</gene>
<dbReference type="InterPro" id="IPR005467">
    <property type="entry name" value="His_kinase_dom"/>
</dbReference>
<dbReference type="Gene3D" id="3.30.565.10">
    <property type="entry name" value="Histidine kinase-like ATPase, C-terminal domain"/>
    <property type="match status" value="1"/>
</dbReference>
<dbReference type="PANTHER" id="PTHR45339:SF1">
    <property type="entry name" value="HYBRID SIGNAL TRANSDUCTION HISTIDINE KINASE J"/>
    <property type="match status" value="1"/>
</dbReference>
<keyword evidence="11" id="KW-0472">Membrane</keyword>